<dbReference type="GO" id="GO:0090575">
    <property type="term" value="C:RNA polymerase II transcription regulator complex"/>
    <property type="evidence" value="ECO:0007669"/>
    <property type="project" value="TreeGrafter"/>
</dbReference>
<evidence type="ECO:0000256" key="2">
    <source>
        <dbReference type="ARBA" id="ARBA00023015"/>
    </source>
</evidence>
<evidence type="ECO:0000256" key="3">
    <source>
        <dbReference type="ARBA" id="ARBA00023163"/>
    </source>
</evidence>
<dbReference type="Pfam" id="PF00010">
    <property type="entry name" value="HLH"/>
    <property type="match status" value="1"/>
</dbReference>
<dbReference type="EMBL" id="CAJEUB010000001">
    <property type="protein sequence ID" value="CAD1845361.1"/>
    <property type="molecule type" value="Genomic_DNA"/>
</dbReference>
<dbReference type="GO" id="GO:0046983">
    <property type="term" value="F:protein dimerization activity"/>
    <property type="evidence" value="ECO:0007669"/>
    <property type="project" value="InterPro"/>
</dbReference>
<proteinExistence type="inferred from homology"/>
<dbReference type="Gene3D" id="4.10.280.10">
    <property type="entry name" value="Helix-loop-helix DNA-binding domain"/>
    <property type="match status" value="1"/>
</dbReference>
<dbReference type="PANTHER" id="PTHR13935:SF90">
    <property type="entry name" value="TRANSCRIPTION FACTOR BHLH162"/>
    <property type="match status" value="1"/>
</dbReference>
<dbReference type="AlphaFoldDB" id="A0A6V7QR52"/>
<dbReference type="PANTHER" id="PTHR13935">
    <property type="entry name" value="ACHAETE-SCUTE TRANSCRIPTION FACTOR-RELATED"/>
    <property type="match status" value="1"/>
</dbReference>
<evidence type="ECO:0000259" key="5">
    <source>
        <dbReference type="PROSITE" id="PS50888"/>
    </source>
</evidence>
<organism evidence="6">
    <name type="scientific">Ananas comosus var. bracteatus</name>
    <name type="common">red pineapple</name>
    <dbReference type="NCBI Taxonomy" id="296719"/>
    <lineage>
        <taxon>Eukaryota</taxon>
        <taxon>Viridiplantae</taxon>
        <taxon>Streptophyta</taxon>
        <taxon>Embryophyta</taxon>
        <taxon>Tracheophyta</taxon>
        <taxon>Spermatophyta</taxon>
        <taxon>Magnoliopsida</taxon>
        <taxon>Liliopsida</taxon>
        <taxon>Poales</taxon>
        <taxon>Bromeliaceae</taxon>
        <taxon>Bromelioideae</taxon>
        <taxon>Ananas</taxon>
    </lineage>
</organism>
<reference evidence="6" key="1">
    <citation type="submission" date="2020-07" db="EMBL/GenBank/DDBJ databases">
        <authorList>
            <person name="Lin J."/>
        </authorList>
    </citation>
    <scope>NUCLEOTIDE SEQUENCE</scope>
</reference>
<dbReference type="GO" id="GO:0000977">
    <property type="term" value="F:RNA polymerase II transcription regulatory region sequence-specific DNA binding"/>
    <property type="evidence" value="ECO:0007669"/>
    <property type="project" value="TreeGrafter"/>
</dbReference>
<accession>A0A6V7QR52</accession>
<dbReference type="SUPFAM" id="SSF47459">
    <property type="entry name" value="HLH, helix-loop-helix DNA-binding domain"/>
    <property type="match status" value="1"/>
</dbReference>
<dbReference type="InterPro" id="IPR011598">
    <property type="entry name" value="bHLH_dom"/>
</dbReference>
<keyword evidence="2" id="KW-0805">Transcription regulation</keyword>
<dbReference type="InterPro" id="IPR036638">
    <property type="entry name" value="HLH_DNA-bd_sf"/>
</dbReference>
<gene>
    <name evidence="6" type="ORF">CB5_LOCUS28572</name>
</gene>
<feature type="domain" description="BHLH" evidence="5">
    <location>
        <begin position="8"/>
        <end position="63"/>
    </location>
</feature>
<dbReference type="PROSITE" id="PS50888">
    <property type="entry name" value="BHLH"/>
    <property type="match status" value="1"/>
</dbReference>
<evidence type="ECO:0000256" key="4">
    <source>
        <dbReference type="SAM" id="MobiDB-lite"/>
    </source>
</evidence>
<evidence type="ECO:0000313" key="6">
    <source>
        <dbReference type="EMBL" id="CAD1845361.1"/>
    </source>
</evidence>
<name>A0A6V7QR52_ANACO</name>
<dbReference type="SMART" id="SM00353">
    <property type="entry name" value="HLH"/>
    <property type="match status" value="1"/>
</dbReference>
<keyword evidence="3" id="KW-0804">Transcription</keyword>
<dbReference type="GO" id="GO:0000981">
    <property type="term" value="F:DNA-binding transcription factor activity, RNA polymerase II-specific"/>
    <property type="evidence" value="ECO:0007669"/>
    <property type="project" value="TreeGrafter"/>
</dbReference>
<dbReference type="InterPro" id="IPR015660">
    <property type="entry name" value="MASH1/Ascl1a-like"/>
</dbReference>
<feature type="compositionally biased region" description="Basic and acidic residues" evidence="4">
    <location>
        <begin position="10"/>
        <end position="24"/>
    </location>
</feature>
<feature type="region of interest" description="Disordered" evidence="4">
    <location>
        <begin position="1"/>
        <end position="54"/>
    </location>
</feature>
<sequence length="192" mass="22085">MESSHGTSTKLERKTVEKKRREQMKALYAKLDSLLPSSTSSREGATLPRPDRLSEAANYIKGMQEKLERMKERKRQLMTRNEAADNSKLPKIEVQNRGSNLYMIQIVSSPDDRAMFYEAVRAVEEEGGEVLNASSRLRTEKPSTPSMPCSYTYKGNANRIFDRLVVGDFKYRFETGKLKERLKDLGWQGRRV</sequence>
<protein>
    <recommendedName>
        <fullName evidence="5">BHLH domain-containing protein</fullName>
    </recommendedName>
</protein>
<comment type="similarity">
    <text evidence="1">Belongs to the bHLH protein family.</text>
</comment>
<evidence type="ECO:0000256" key="1">
    <source>
        <dbReference type="ARBA" id="ARBA00005510"/>
    </source>
</evidence>